<dbReference type="EMBL" id="JARGDL010000011">
    <property type="protein sequence ID" value="MDF1612234.1"/>
    <property type="molecule type" value="Genomic_DNA"/>
</dbReference>
<dbReference type="PANTHER" id="PTHR43267:SF3">
    <property type="entry name" value="THIF PROTEIN"/>
    <property type="match status" value="1"/>
</dbReference>
<dbReference type="InterPro" id="IPR012729">
    <property type="entry name" value="ThiF_fam2"/>
</dbReference>
<dbReference type="GO" id="GO:0016779">
    <property type="term" value="F:nucleotidyltransferase activity"/>
    <property type="evidence" value="ECO:0007669"/>
    <property type="project" value="UniProtKB-KW"/>
</dbReference>
<proteinExistence type="predicted"/>
<dbReference type="GO" id="GO:0008641">
    <property type="term" value="F:ubiquitin-like modifier activating enzyme activity"/>
    <property type="evidence" value="ECO:0007669"/>
    <property type="project" value="InterPro"/>
</dbReference>
<dbReference type="Pfam" id="PF00899">
    <property type="entry name" value="ThiF"/>
    <property type="match status" value="1"/>
</dbReference>
<dbReference type="InterPro" id="IPR000594">
    <property type="entry name" value="ThiF_NAD_FAD-bd"/>
</dbReference>
<evidence type="ECO:0000259" key="1">
    <source>
        <dbReference type="Pfam" id="PF00899"/>
    </source>
</evidence>
<sequence>MNFQEIKFRLSKKIVGIAGCGGLGSNCAVSLARVGIGKLILADYDIIEESNLNRQYFFYDQIGKEKVFALKENILRINPNIDVQAHLVKLNSNNIIEIYKNCDIIVEAFDKAEMKEMIVETVLKNFPDKYLVCGVGLAGYGKNDLIKTERFGRLIIVGDRQNETCENNPPIAPRVCAVSNLMANVVLEILLGDENENNS</sequence>
<reference evidence="2" key="1">
    <citation type="submission" date="2023-03" db="EMBL/GenBank/DDBJ databases">
        <title>Stygiobacter electus gen. nov., sp. nov., facultatively anaerobic thermotolerant bacterium of the class Ignavibacteria from a well of Yessentuki mineral water deposit.</title>
        <authorList>
            <person name="Podosokorskaya O.A."/>
            <person name="Elcheninov A.G."/>
            <person name="Petrova N.F."/>
            <person name="Zavarzina D.G."/>
            <person name="Kublanov I.V."/>
            <person name="Merkel A.Y."/>
        </authorList>
    </citation>
    <scope>NUCLEOTIDE SEQUENCE</scope>
    <source>
        <strain evidence="2">09-Me</strain>
    </source>
</reference>
<keyword evidence="2" id="KW-0808">Transferase</keyword>
<dbReference type="GO" id="GO:0061503">
    <property type="term" value="F:tRNA threonylcarbamoyladenosine dehydratase"/>
    <property type="evidence" value="ECO:0007669"/>
    <property type="project" value="TreeGrafter"/>
</dbReference>
<keyword evidence="2" id="KW-0548">Nucleotidyltransferase</keyword>
<feature type="domain" description="THIF-type NAD/FAD binding fold" evidence="1">
    <location>
        <begin position="9"/>
        <end position="197"/>
    </location>
</feature>
<evidence type="ECO:0000313" key="3">
    <source>
        <dbReference type="Proteomes" id="UP001221302"/>
    </source>
</evidence>
<dbReference type="Proteomes" id="UP001221302">
    <property type="component" value="Unassembled WGS sequence"/>
</dbReference>
<keyword evidence="3" id="KW-1185">Reference proteome</keyword>
<dbReference type="GO" id="GO:0061504">
    <property type="term" value="P:cyclic threonylcarbamoyladenosine biosynthetic process"/>
    <property type="evidence" value="ECO:0007669"/>
    <property type="project" value="TreeGrafter"/>
</dbReference>
<accession>A0AAE3P193</accession>
<dbReference type="InterPro" id="IPR045886">
    <property type="entry name" value="ThiF/MoeB/HesA"/>
</dbReference>
<dbReference type="PANTHER" id="PTHR43267">
    <property type="entry name" value="TRNA THREONYLCARBAMOYLADENOSINE DEHYDRATASE"/>
    <property type="match status" value="1"/>
</dbReference>
<comment type="caution">
    <text evidence="2">The sequence shown here is derived from an EMBL/GenBank/DDBJ whole genome shotgun (WGS) entry which is preliminary data.</text>
</comment>
<dbReference type="NCBIfam" id="NF006395">
    <property type="entry name" value="PRK08644.1"/>
    <property type="match status" value="1"/>
</dbReference>
<dbReference type="AlphaFoldDB" id="A0AAE3P193"/>
<dbReference type="SUPFAM" id="SSF69572">
    <property type="entry name" value="Activating enzymes of the ubiquitin-like proteins"/>
    <property type="match status" value="1"/>
</dbReference>
<name>A0AAE3P193_9BACT</name>
<dbReference type="RefSeq" id="WP_321536004.1">
    <property type="nucleotide sequence ID" value="NZ_JARGDL010000011.1"/>
</dbReference>
<gene>
    <name evidence="2" type="primary">thiF</name>
    <name evidence="2" type="ORF">P0M35_08740</name>
</gene>
<dbReference type="Gene3D" id="3.40.50.720">
    <property type="entry name" value="NAD(P)-binding Rossmann-like Domain"/>
    <property type="match status" value="1"/>
</dbReference>
<dbReference type="NCBIfam" id="TIGR02354">
    <property type="entry name" value="thiF_fam2"/>
    <property type="match status" value="1"/>
</dbReference>
<dbReference type="InterPro" id="IPR035985">
    <property type="entry name" value="Ubiquitin-activating_enz"/>
</dbReference>
<organism evidence="2 3">
    <name type="scientific">Stygiobacter electus</name>
    <dbReference type="NCBI Taxonomy" id="3032292"/>
    <lineage>
        <taxon>Bacteria</taxon>
        <taxon>Pseudomonadati</taxon>
        <taxon>Ignavibacteriota</taxon>
        <taxon>Ignavibacteria</taxon>
        <taxon>Ignavibacteriales</taxon>
        <taxon>Melioribacteraceae</taxon>
        <taxon>Stygiobacter</taxon>
    </lineage>
</organism>
<protein>
    <submittedName>
        <fullName evidence="2">Sulfur carrier protein ThiS adenylyltransferase ThiF</fullName>
    </submittedName>
</protein>
<evidence type="ECO:0000313" key="2">
    <source>
        <dbReference type="EMBL" id="MDF1612234.1"/>
    </source>
</evidence>